<dbReference type="EMBL" id="JBICYV010000014">
    <property type="protein sequence ID" value="MFG3014212.1"/>
    <property type="molecule type" value="Genomic_DNA"/>
</dbReference>
<evidence type="ECO:0000313" key="1">
    <source>
        <dbReference type="EMBL" id="MFG3014212.1"/>
    </source>
</evidence>
<protein>
    <submittedName>
        <fullName evidence="1">Uncharacterized protein</fullName>
    </submittedName>
</protein>
<dbReference type="Proteomes" id="UP001604267">
    <property type="component" value="Unassembled WGS sequence"/>
</dbReference>
<sequence>MTAVIYDRPHPVPAGHARSAYAAHPLGVRLVIASAGLGEGR</sequence>
<name>A0ABW7BAI7_9ACTN</name>
<keyword evidence="2" id="KW-1185">Reference proteome</keyword>
<reference evidence="1 2" key="1">
    <citation type="submission" date="2024-10" db="EMBL/GenBank/DDBJ databases">
        <title>The Natural Products Discovery Center: Release of the First 8490 Sequenced Strains for Exploring Actinobacteria Biosynthetic Diversity.</title>
        <authorList>
            <person name="Kalkreuter E."/>
            <person name="Kautsar S.A."/>
            <person name="Yang D."/>
            <person name="Bader C.D."/>
            <person name="Teijaro C.N."/>
            <person name="Fluegel L."/>
            <person name="Davis C.M."/>
            <person name="Simpson J.R."/>
            <person name="Lauterbach L."/>
            <person name="Steele A.D."/>
            <person name="Gui C."/>
            <person name="Meng S."/>
            <person name="Li G."/>
            <person name="Viehrig K."/>
            <person name="Ye F."/>
            <person name="Su P."/>
            <person name="Kiefer A.F."/>
            <person name="Nichols A."/>
            <person name="Cepeda A.J."/>
            <person name="Yan W."/>
            <person name="Fan B."/>
            <person name="Jiang Y."/>
            <person name="Adhikari A."/>
            <person name="Zheng C.-J."/>
            <person name="Schuster L."/>
            <person name="Cowan T.M."/>
            <person name="Smanski M.J."/>
            <person name="Chevrette M.G."/>
            <person name="De Carvalho L.P.S."/>
            <person name="Shen B."/>
        </authorList>
    </citation>
    <scope>NUCLEOTIDE SEQUENCE [LARGE SCALE GENOMIC DNA]</scope>
    <source>
        <strain evidence="1 2">NPDC048320</strain>
    </source>
</reference>
<evidence type="ECO:0000313" key="2">
    <source>
        <dbReference type="Proteomes" id="UP001604267"/>
    </source>
</evidence>
<dbReference type="RefSeq" id="WP_392820638.1">
    <property type="nucleotide sequence ID" value="NZ_JBICYV010000014.1"/>
</dbReference>
<comment type="caution">
    <text evidence="1">The sequence shown here is derived from an EMBL/GenBank/DDBJ whole genome shotgun (WGS) entry which is preliminary data.</text>
</comment>
<organism evidence="1 2">
    <name type="scientific">Streptomyces cinerochromogenes</name>
    <dbReference type="NCBI Taxonomy" id="66422"/>
    <lineage>
        <taxon>Bacteria</taxon>
        <taxon>Bacillati</taxon>
        <taxon>Actinomycetota</taxon>
        <taxon>Actinomycetes</taxon>
        <taxon>Kitasatosporales</taxon>
        <taxon>Streptomycetaceae</taxon>
        <taxon>Streptomyces</taxon>
    </lineage>
</organism>
<proteinExistence type="predicted"/>
<accession>A0ABW7BAI7</accession>
<gene>
    <name evidence="1" type="ORF">ACGFZB_28060</name>
</gene>